<reference evidence="3 4" key="1">
    <citation type="submission" date="2020-04" db="EMBL/GenBank/DDBJ databases">
        <authorList>
            <person name="De Canck E."/>
        </authorList>
    </citation>
    <scope>NUCLEOTIDE SEQUENCE [LARGE SCALE GENOMIC DNA]</scope>
    <source>
        <strain evidence="3 4">LMG 29739</strain>
    </source>
</reference>
<evidence type="ECO:0000313" key="4">
    <source>
        <dbReference type="Proteomes" id="UP000494329"/>
    </source>
</evidence>
<evidence type="ECO:0000313" key="3">
    <source>
        <dbReference type="EMBL" id="CAB3767608.1"/>
    </source>
</evidence>
<keyword evidence="1" id="KW-0597">Phosphoprotein</keyword>
<dbReference type="AlphaFoldDB" id="A0A6J5EM46"/>
<name>A0A6J5EM46_9BURK</name>
<gene>
    <name evidence="3" type="ORF">LMG29739_05111</name>
</gene>
<dbReference type="SUPFAM" id="SSF52172">
    <property type="entry name" value="CheY-like"/>
    <property type="match status" value="1"/>
</dbReference>
<dbReference type="Proteomes" id="UP000494329">
    <property type="component" value="Unassembled WGS sequence"/>
</dbReference>
<feature type="domain" description="Response regulatory" evidence="2">
    <location>
        <begin position="6"/>
        <end position="120"/>
    </location>
</feature>
<dbReference type="GO" id="GO:0000160">
    <property type="term" value="P:phosphorelay signal transduction system"/>
    <property type="evidence" value="ECO:0007669"/>
    <property type="project" value="InterPro"/>
</dbReference>
<keyword evidence="4" id="KW-1185">Reference proteome</keyword>
<evidence type="ECO:0000256" key="1">
    <source>
        <dbReference type="PROSITE-ProRule" id="PRU00169"/>
    </source>
</evidence>
<evidence type="ECO:0000259" key="2">
    <source>
        <dbReference type="PROSITE" id="PS50110"/>
    </source>
</evidence>
<dbReference type="Gene3D" id="3.40.50.2300">
    <property type="match status" value="1"/>
</dbReference>
<accession>A0A6J5EM46</accession>
<dbReference type="SMART" id="SM00448">
    <property type="entry name" value="REC"/>
    <property type="match status" value="1"/>
</dbReference>
<sequence>MPAPLQVLIADSHVKSADALAEAALRLGHTIQVAYDGDTAISLLRSIHFDVAFIDVASLGATGEVFCRRPVTDAAFEYTCMIAMTTDAAPLRGADVNWCDALLTKPVSMQALRQVLGTGEDCP</sequence>
<proteinExistence type="predicted"/>
<dbReference type="EMBL" id="CADIKF010000052">
    <property type="protein sequence ID" value="CAB3767608.1"/>
    <property type="molecule type" value="Genomic_DNA"/>
</dbReference>
<dbReference type="InterPro" id="IPR011006">
    <property type="entry name" value="CheY-like_superfamily"/>
</dbReference>
<dbReference type="PROSITE" id="PS50110">
    <property type="entry name" value="RESPONSE_REGULATORY"/>
    <property type="match status" value="1"/>
</dbReference>
<dbReference type="InterPro" id="IPR001789">
    <property type="entry name" value="Sig_transdc_resp-reg_receiver"/>
</dbReference>
<protein>
    <recommendedName>
        <fullName evidence="2">Response regulatory domain-containing protein</fullName>
    </recommendedName>
</protein>
<feature type="modified residue" description="4-aspartylphosphate" evidence="1">
    <location>
        <position position="55"/>
    </location>
</feature>
<organism evidence="3 4">
    <name type="scientific">Paraburkholderia solisilvae</name>
    <dbReference type="NCBI Taxonomy" id="624376"/>
    <lineage>
        <taxon>Bacteria</taxon>
        <taxon>Pseudomonadati</taxon>
        <taxon>Pseudomonadota</taxon>
        <taxon>Betaproteobacteria</taxon>
        <taxon>Burkholderiales</taxon>
        <taxon>Burkholderiaceae</taxon>
        <taxon>Paraburkholderia</taxon>
    </lineage>
</organism>